<gene>
    <name evidence="2" type="ORF">FHS27_005398</name>
</gene>
<proteinExistence type="predicted"/>
<sequence length="33" mass="3521">MKTATRNKMASRVGIKTPRRQPHDAAQSAAGIA</sequence>
<comment type="caution">
    <text evidence="2">The sequence shown here is derived from an EMBL/GenBank/DDBJ whole genome shotgun (WGS) entry which is preliminary data.</text>
</comment>
<feature type="region of interest" description="Disordered" evidence="1">
    <location>
        <begin position="1"/>
        <end position="33"/>
    </location>
</feature>
<dbReference type="AlphaFoldDB" id="A0A7W5H8K1"/>
<evidence type="ECO:0000313" key="3">
    <source>
        <dbReference type="Proteomes" id="UP000536179"/>
    </source>
</evidence>
<protein>
    <submittedName>
        <fullName evidence="2">Uncharacterized protein</fullName>
    </submittedName>
</protein>
<keyword evidence="3" id="KW-1185">Reference proteome</keyword>
<organism evidence="2 3">
    <name type="scientific">Aporhodopirellula rubra</name>
    <dbReference type="NCBI Taxonomy" id="980271"/>
    <lineage>
        <taxon>Bacteria</taxon>
        <taxon>Pseudomonadati</taxon>
        <taxon>Planctomycetota</taxon>
        <taxon>Planctomycetia</taxon>
        <taxon>Pirellulales</taxon>
        <taxon>Pirellulaceae</taxon>
        <taxon>Aporhodopirellula</taxon>
    </lineage>
</organism>
<reference evidence="2 3" key="1">
    <citation type="submission" date="2020-08" db="EMBL/GenBank/DDBJ databases">
        <title>Genomic Encyclopedia of Type Strains, Phase III (KMG-III): the genomes of soil and plant-associated and newly described type strains.</title>
        <authorList>
            <person name="Whitman W."/>
        </authorList>
    </citation>
    <scope>NUCLEOTIDE SEQUENCE [LARGE SCALE GENOMIC DNA]</scope>
    <source>
        <strain evidence="2 3">CECT 8075</strain>
    </source>
</reference>
<accession>A0A7W5H8K1</accession>
<dbReference type="Proteomes" id="UP000536179">
    <property type="component" value="Unassembled WGS sequence"/>
</dbReference>
<dbReference type="EMBL" id="JACHXU010000025">
    <property type="protein sequence ID" value="MBB3209558.1"/>
    <property type="molecule type" value="Genomic_DNA"/>
</dbReference>
<evidence type="ECO:0000313" key="2">
    <source>
        <dbReference type="EMBL" id="MBB3209558.1"/>
    </source>
</evidence>
<evidence type="ECO:0000256" key="1">
    <source>
        <dbReference type="SAM" id="MobiDB-lite"/>
    </source>
</evidence>
<name>A0A7W5H8K1_9BACT</name>